<evidence type="ECO:0000313" key="4">
    <source>
        <dbReference type="EMBL" id="KAK1740699.1"/>
    </source>
</evidence>
<dbReference type="InterPro" id="IPR036291">
    <property type="entry name" value="NAD(P)-bd_dom_sf"/>
</dbReference>
<keyword evidence="5" id="KW-1185">Reference proteome</keyword>
<comment type="similarity">
    <text evidence="2">Belongs to the short-chain dehydrogenases/reductases (SDR) family.</text>
</comment>
<protein>
    <submittedName>
        <fullName evidence="4">Retinol dehydrogenase-related protein</fullName>
    </submittedName>
</protein>
<accession>A0AAD9DCA6</accession>
<dbReference type="PRINTS" id="PR00080">
    <property type="entry name" value="SDRFAMILY"/>
</dbReference>
<dbReference type="InterPro" id="IPR002347">
    <property type="entry name" value="SDR_fam"/>
</dbReference>
<proteinExistence type="inferred from homology"/>
<dbReference type="AlphaFoldDB" id="A0AAD9DCA6"/>
<name>A0AAD9DCA6_9STRA</name>
<reference evidence="4" key="1">
    <citation type="submission" date="2023-06" db="EMBL/GenBank/DDBJ databases">
        <title>Survivors Of The Sea: Transcriptome response of Skeletonema marinoi to long-term dormancy.</title>
        <authorList>
            <person name="Pinder M.I.M."/>
            <person name="Kourtchenko O."/>
            <person name="Robertson E.K."/>
            <person name="Larsson T."/>
            <person name="Maumus F."/>
            <person name="Osuna-Cruz C.M."/>
            <person name="Vancaester E."/>
            <person name="Stenow R."/>
            <person name="Vandepoele K."/>
            <person name="Ploug H."/>
            <person name="Bruchert V."/>
            <person name="Godhe A."/>
            <person name="Topel M."/>
        </authorList>
    </citation>
    <scope>NUCLEOTIDE SEQUENCE</scope>
    <source>
        <strain evidence="4">R05AC</strain>
    </source>
</reference>
<evidence type="ECO:0000256" key="2">
    <source>
        <dbReference type="RuleBase" id="RU000363"/>
    </source>
</evidence>
<keyword evidence="1" id="KW-0560">Oxidoreductase</keyword>
<dbReference type="PRINTS" id="PR00081">
    <property type="entry name" value="GDHRDH"/>
</dbReference>
<dbReference type="PANTHER" id="PTHR43157">
    <property type="entry name" value="PHOSPHATIDYLINOSITOL-GLYCAN BIOSYNTHESIS CLASS F PROTEIN-RELATED"/>
    <property type="match status" value="1"/>
</dbReference>
<feature type="signal peptide" evidence="3">
    <location>
        <begin position="1"/>
        <end position="22"/>
    </location>
</feature>
<comment type="caution">
    <text evidence="4">The sequence shown here is derived from an EMBL/GenBank/DDBJ whole genome shotgun (WGS) entry which is preliminary data.</text>
</comment>
<feature type="chain" id="PRO_5042294416" evidence="3">
    <location>
        <begin position="23"/>
        <end position="407"/>
    </location>
</feature>
<evidence type="ECO:0000256" key="3">
    <source>
        <dbReference type="SAM" id="SignalP"/>
    </source>
</evidence>
<organism evidence="4 5">
    <name type="scientific">Skeletonema marinoi</name>
    <dbReference type="NCBI Taxonomy" id="267567"/>
    <lineage>
        <taxon>Eukaryota</taxon>
        <taxon>Sar</taxon>
        <taxon>Stramenopiles</taxon>
        <taxon>Ochrophyta</taxon>
        <taxon>Bacillariophyta</taxon>
        <taxon>Coscinodiscophyceae</taxon>
        <taxon>Thalassiosirophycidae</taxon>
        <taxon>Thalassiosirales</taxon>
        <taxon>Skeletonemataceae</taxon>
        <taxon>Skeletonema</taxon>
        <taxon>Skeletonema marinoi-dohrnii complex</taxon>
    </lineage>
</organism>
<evidence type="ECO:0000313" key="5">
    <source>
        <dbReference type="Proteomes" id="UP001224775"/>
    </source>
</evidence>
<dbReference type="PANTHER" id="PTHR43157:SF31">
    <property type="entry name" value="PHOSPHATIDYLINOSITOL-GLYCAN BIOSYNTHESIS CLASS F PROTEIN"/>
    <property type="match status" value="1"/>
</dbReference>
<sequence length="407" mass="44344">MKQTVTMKFVAPLALIAATASSFTFPTSTRTTSALKASKQNDETSIDRRDFFISSAAKAVSISALVATNIDVANAAAPSAQYSKLYQPDPHSMDGKIVVLTGGNAGLGLESTKRLAKAGATVVFTSRDQVRGNKALDEVNEYLKEGNTDESFVGKAIVVTLDLCDLDNVKSFKNRLEAAIGKDSKIDVLMNNAGVMAIPDKRITKDNYEQTFQTNHLGHFALTSSLLPMLSSDARVINVSSEGYQFAAKGLDLDNLNGEKEYGPWSSYGASKLENIYFTSELQRRASESDAYKNLKAFTLHPGAVQTDLARYLIGEEKFAAMKEKGFTSLKDKILFETLAKFVKTVQEGASTQVYLAAADISQLDKDAGKFFTDGKVEKLQAFALDSEKANKLWSMSEEMANVKFEL</sequence>
<dbReference type="Gene3D" id="3.40.50.720">
    <property type="entry name" value="NAD(P)-binding Rossmann-like Domain"/>
    <property type="match status" value="1"/>
</dbReference>
<dbReference type="Pfam" id="PF00106">
    <property type="entry name" value="adh_short"/>
    <property type="match status" value="1"/>
</dbReference>
<gene>
    <name evidence="4" type="ORF">QTG54_008794</name>
</gene>
<dbReference type="SUPFAM" id="SSF51735">
    <property type="entry name" value="NAD(P)-binding Rossmann-fold domains"/>
    <property type="match status" value="1"/>
</dbReference>
<dbReference type="GO" id="GO:0016491">
    <property type="term" value="F:oxidoreductase activity"/>
    <property type="evidence" value="ECO:0007669"/>
    <property type="project" value="UniProtKB-KW"/>
</dbReference>
<keyword evidence="3" id="KW-0732">Signal</keyword>
<dbReference type="EMBL" id="JATAAI010000015">
    <property type="protein sequence ID" value="KAK1740699.1"/>
    <property type="molecule type" value="Genomic_DNA"/>
</dbReference>
<dbReference type="Proteomes" id="UP001224775">
    <property type="component" value="Unassembled WGS sequence"/>
</dbReference>
<evidence type="ECO:0000256" key="1">
    <source>
        <dbReference type="ARBA" id="ARBA00023002"/>
    </source>
</evidence>